<keyword evidence="3 7" id="KW-0812">Transmembrane</keyword>
<evidence type="ECO:0000259" key="9">
    <source>
        <dbReference type="Pfam" id="PF12704"/>
    </source>
</evidence>
<dbReference type="PANTHER" id="PTHR30572:SF4">
    <property type="entry name" value="ABC TRANSPORTER PERMEASE YTRF"/>
    <property type="match status" value="1"/>
</dbReference>
<reference evidence="10" key="2">
    <citation type="journal article" date="2012" name="PLoS ONE">
        <title>A Deeply Branching Thermophilic Bacterium with an Ancient Acetyl-CoA Pathway Dominates a Subsurface Ecosystem.</title>
        <authorList>
            <person name="Takami H."/>
            <person name="Noguchi H."/>
            <person name="Takaki Y."/>
            <person name="Uchiyama I."/>
            <person name="Toyoda A."/>
            <person name="Nishi S."/>
            <person name="Chee G.-J."/>
            <person name="Arai W."/>
            <person name="Nunoura T."/>
            <person name="Itoh T."/>
            <person name="Hattori M."/>
            <person name="Takai K."/>
        </authorList>
    </citation>
    <scope>NUCLEOTIDE SEQUENCE</scope>
</reference>
<accession>H5SU23</accession>
<reference evidence="10" key="1">
    <citation type="journal article" date="2005" name="Environ. Microbiol.">
        <title>Genetic and functional properties of uncultivated thermophilic crenarchaeotes from a subsurface gold mine as revealed by analysis of genome fragments.</title>
        <authorList>
            <person name="Nunoura T."/>
            <person name="Hirayama H."/>
            <person name="Takami H."/>
            <person name="Oida H."/>
            <person name="Nishi S."/>
            <person name="Shimamura S."/>
            <person name="Suzuki Y."/>
            <person name="Inagaki F."/>
            <person name="Takai K."/>
            <person name="Nealson K.H."/>
            <person name="Horikoshi K."/>
        </authorList>
    </citation>
    <scope>NUCLEOTIDE SEQUENCE</scope>
</reference>
<gene>
    <name evidence="10" type="ORF">HGMM_OP4C653</name>
</gene>
<keyword evidence="5 7" id="KW-0472">Membrane</keyword>
<feature type="transmembrane region" description="Helical" evidence="7">
    <location>
        <begin position="247"/>
        <end position="270"/>
    </location>
</feature>
<evidence type="ECO:0000256" key="1">
    <source>
        <dbReference type="ARBA" id="ARBA00004651"/>
    </source>
</evidence>
<evidence type="ECO:0000256" key="3">
    <source>
        <dbReference type="ARBA" id="ARBA00022692"/>
    </source>
</evidence>
<dbReference type="EMBL" id="AP011803">
    <property type="protein sequence ID" value="BAL60017.1"/>
    <property type="molecule type" value="Genomic_DNA"/>
</dbReference>
<comment type="subcellular location">
    <subcellularLocation>
        <location evidence="1">Cell membrane</location>
        <topology evidence="1">Multi-pass membrane protein</topology>
    </subcellularLocation>
</comment>
<keyword evidence="4 7" id="KW-1133">Transmembrane helix</keyword>
<organism evidence="10">
    <name type="scientific">Acetithermum autotrophicum</name>
    <dbReference type="NCBI Taxonomy" id="1446466"/>
    <lineage>
        <taxon>Bacteria</taxon>
        <taxon>Candidatus Bipolaricaulota</taxon>
        <taxon>Candidatus Acetithermum</taxon>
    </lineage>
</organism>
<evidence type="ECO:0000256" key="4">
    <source>
        <dbReference type="ARBA" id="ARBA00022989"/>
    </source>
</evidence>
<feature type="transmembrane region" description="Helical" evidence="7">
    <location>
        <begin position="20"/>
        <end position="42"/>
    </location>
</feature>
<dbReference type="GO" id="GO:0022857">
    <property type="term" value="F:transmembrane transporter activity"/>
    <property type="evidence" value="ECO:0007669"/>
    <property type="project" value="TreeGrafter"/>
</dbReference>
<evidence type="ECO:0000256" key="6">
    <source>
        <dbReference type="ARBA" id="ARBA00038076"/>
    </source>
</evidence>
<evidence type="ECO:0000256" key="2">
    <source>
        <dbReference type="ARBA" id="ARBA00022475"/>
    </source>
</evidence>
<feature type="domain" description="ABC3 transporter permease C-terminal" evidence="8">
    <location>
        <begin position="248"/>
        <end position="365"/>
    </location>
</feature>
<keyword evidence="2" id="KW-1003">Cell membrane</keyword>
<dbReference type="Pfam" id="PF12704">
    <property type="entry name" value="MacB_PCD"/>
    <property type="match status" value="1"/>
</dbReference>
<dbReference type="InterPro" id="IPR025857">
    <property type="entry name" value="MacB_PCD"/>
</dbReference>
<feature type="domain" description="MacB-like periplasmic core" evidence="9">
    <location>
        <begin position="18"/>
        <end position="217"/>
    </location>
</feature>
<protein>
    <submittedName>
        <fullName evidence="10">Hypothetical conserved protein</fullName>
    </submittedName>
</protein>
<sequence length="372" mass="40266">MSFASLILKNLWRQKVRSLLAVAGISLGIATIITLGAIANGMEQNLIATLRSGKADFSIGQAHAPMIVLSSVPEARLYEIARWPEIKQAVGALVTFASFPGNPYFLTMGIEPEAFELGGVTILEGRAFAKHAEDEVLLGKIAANTLQIKPGDTLEIDLKRFRVVGIYETGNLLEDGGALLPLRTLQRLKNRPSELTVILVRVSEGFSVEEVMARVERAYEGSLITLRSAEEFNKNYQSLSLVRAGSWLISLLALVIGGIGVMNTMIMSVFERTREIGILRAVGWRRGRVLQLILGESLALGVLAAFVGALLGWGVARLVTLLPQVRGLISPAYAPDLFAQAFLIALGVGLLGGLYPAYRAAKISPQEALRYE</sequence>
<name>H5SU23_ACEAU</name>
<dbReference type="Pfam" id="PF02687">
    <property type="entry name" value="FtsX"/>
    <property type="match status" value="1"/>
</dbReference>
<evidence type="ECO:0000259" key="8">
    <source>
        <dbReference type="Pfam" id="PF02687"/>
    </source>
</evidence>
<dbReference type="PANTHER" id="PTHR30572">
    <property type="entry name" value="MEMBRANE COMPONENT OF TRANSPORTER-RELATED"/>
    <property type="match status" value="1"/>
</dbReference>
<comment type="similarity">
    <text evidence="6">Belongs to the ABC-4 integral membrane protein family.</text>
</comment>
<dbReference type="AlphaFoldDB" id="H5SU23"/>
<feature type="transmembrane region" description="Helical" evidence="7">
    <location>
        <begin position="290"/>
        <end position="313"/>
    </location>
</feature>
<feature type="transmembrane region" description="Helical" evidence="7">
    <location>
        <begin position="337"/>
        <end position="358"/>
    </location>
</feature>
<dbReference type="InterPro" id="IPR003838">
    <property type="entry name" value="ABC3_permease_C"/>
</dbReference>
<evidence type="ECO:0000256" key="5">
    <source>
        <dbReference type="ARBA" id="ARBA00023136"/>
    </source>
</evidence>
<dbReference type="InterPro" id="IPR050250">
    <property type="entry name" value="Macrolide_Exporter_MacB"/>
</dbReference>
<proteinExistence type="inferred from homology"/>
<dbReference type="GO" id="GO:0005886">
    <property type="term" value="C:plasma membrane"/>
    <property type="evidence" value="ECO:0007669"/>
    <property type="project" value="UniProtKB-SubCell"/>
</dbReference>
<evidence type="ECO:0000313" key="10">
    <source>
        <dbReference type="EMBL" id="BAL60017.1"/>
    </source>
</evidence>
<evidence type="ECO:0000256" key="7">
    <source>
        <dbReference type="SAM" id="Phobius"/>
    </source>
</evidence>